<dbReference type="Proteomes" id="UP000703295">
    <property type="component" value="Unassembled WGS sequence"/>
</dbReference>
<protein>
    <recommendedName>
        <fullName evidence="3">Hydrolase</fullName>
    </recommendedName>
</protein>
<evidence type="ECO:0000313" key="1">
    <source>
        <dbReference type="EMBL" id="MBM6759035.1"/>
    </source>
</evidence>
<dbReference type="EMBL" id="JACJJW010000027">
    <property type="protein sequence ID" value="MBM6759035.1"/>
    <property type="molecule type" value="Genomic_DNA"/>
</dbReference>
<dbReference type="InterPro" id="IPR023214">
    <property type="entry name" value="HAD_sf"/>
</dbReference>
<organism evidence="1 2">
    <name type="scientific">Bacteroides mediterraneensis</name>
    <dbReference type="NCBI Taxonomy" id="1841856"/>
    <lineage>
        <taxon>Bacteria</taxon>
        <taxon>Pseudomonadati</taxon>
        <taxon>Bacteroidota</taxon>
        <taxon>Bacteroidia</taxon>
        <taxon>Bacteroidales</taxon>
        <taxon>Bacteroidaceae</taxon>
        <taxon>Bacteroides</taxon>
    </lineage>
</organism>
<comment type="caution">
    <text evidence="1">The sequence shown here is derived from an EMBL/GenBank/DDBJ whole genome shotgun (WGS) entry which is preliminary data.</text>
</comment>
<reference evidence="1 2" key="1">
    <citation type="journal article" date="2021" name="Sci. Rep.">
        <title>The distribution of antibiotic resistance genes in chicken gut microbiota commensals.</title>
        <authorList>
            <person name="Juricova H."/>
            <person name="Matiasovicova J."/>
            <person name="Kubasova T."/>
            <person name="Cejkova D."/>
            <person name="Rychlik I."/>
        </authorList>
    </citation>
    <scope>NUCLEOTIDE SEQUENCE [LARGE SCALE GENOMIC DNA]</scope>
    <source>
        <strain evidence="1 2">An801</strain>
    </source>
</reference>
<proteinExistence type="predicted"/>
<dbReference type="Gene3D" id="3.40.50.1000">
    <property type="entry name" value="HAD superfamily/HAD-like"/>
    <property type="match status" value="1"/>
</dbReference>
<dbReference type="InterPro" id="IPR016769">
    <property type="entry name" value="Phage_SP01_Orf1"/>
</dbReference>
<gene>
    <name evidence="1" type="ORF">H6A31_10155</name>
</gene>
<dbReference type="PIRSF" id="PIRSF020079">
    <property type="entry name" value="UCP020079"/>
    <property type="match status" value="1"/>
</dbReference>
<keyword evidence="2" id="KW-1185">Reference proteome</keyword>
<dbReference type="RefSeq" id="WP_204476206.1">
    <property type="nucleotide sequence ID" value="NZ_JACJJW010000027.1"/>
</dbReference>
<dbReference type="NCBIfam" id="NF046079">
    <property type="entry name" value="HAD_phos_BT0820"/>
    <property type="match status" value="1"/>
</dbReference>
<evidence type="ECO:0008006" key="3">
    <source>
        <dbReference type="Google" id="ProtNLM"/>
    </source>
</evidence>
<evidence type="ECO:0000313" key="2">
    <source>
        <dbReference type="Proteomes" id="UP000703295"/>
    </source>
</evidence>
<sequence>MVIAVDFDGTIVEHRYPEIGREIPFAIDTLRTLQREGHRLILWSVREDKLLDDAIEFCRQRGLEFYAVNTNYPEEKTGHEHFSRKLKADVFIDDRNLGGLFDWGTIYRIIHYRIKVADLVDEALSERLEQAEEKRLEKKKKQSLWRKLFG</sequence>
<dbReference type="InterPro" id="IPR036412">
    <property type="entry name" value="HAD-like_sf"/>
</dbReference>
<dbReference type="SUPFAM" id="SSF56784">
    <property type="entry name" value="HAD-like"/>
    <property type="match status" value="1"/>
</dbReference>
<name>A0ABS2EWH4_9BACE</name>
<accession>A0ABS2EWH4</accession>